<proteinExistence type="predicted"/>
<feature type="signal peptide" evidence="1">
    <location>
        <begin position="1"/>
        <end position="34"/>
    </location>
</feature>
<dbReference type="RefSeq" id="WP_363797630.1">
    <property type="nucleotide sequence ID" value="NZ_CP159925.1"/>
</dbReference>
<name>A0AAU8MR73_9GAMM</name>
<sequence length="309" mass="32899">MALQQRSSRNSRNSRLAGAFALALIGVAAAPVAAADALYSYVSQAGDYIGAGQSKVYTHADSTITVSGNAQALSMNVRSGVDNWRIDLAAPQGQKFQRGRYYYAERSAFRTGLSPGIDIGGNGRGCNETWGSVYIQQIEFDANGAVTALEATALQRCERETAPLLAGVLRYNVQPLALSLDSDVGDYIGGGIKKSYAGDTSVFALQGNNRYLTYAASGQRDDWMAFVQAPTGKTLAPGTYPIARFADTVRMGFDFGGNGRGCNRISGTATIKKIEVDPVSGLVTQLLMDFEQHCEAGATALRGTLRYKA</sequence>
<feature type="chain" id="PRO_5043482152" evidence="1">
    <location>
        <begin position="35"/>
        <end position="309"/>
    </location>
</feature>
<keyword evidence="1" id="KW-0732">Signal</keyword>
<evidence type="ECO:0000313" key="2">
    <source>
        <dbReference type="EMBL" id="XCO74763.1"/>
    </source>
</evidence>
<organism evidence="2">
    <name type="scientific">Lysobacter firmicutimachus</name>
    <dbReference type="NCBI Taxonomy" id="1792846"/>
    <lineage>
        <taxon>Bacteria</taxon>
        <taxon>Pseudomonadati</taxon>
        <taxon>Pseudomonadota</taxon>
        <taxon>Gammaproteobacteria</taxon>
        <taxon>Lysobacterales</taxon>
        <taxon>Lysobacteraceae</taxon>
        <taxon>Lysobacter</taxon>
    </lineage>
</organism>
<evidence type="ECO:0000256" key="1">
    <source>
        <dbReference type="SAM" id="SignalP"/>
    </source>
</evidence>
<dbReference type="AlphaFoldDB" id="A0AAU8MR73"/>
<protein>
    <submittedName>
        <fullName evidence="2">Uncharacterized protein</fullName>
    </submittedName>
</protein>
<gene>
    <name evidence="2" type="ORF">ABU614_20735</name>
</gene>
<accession>A0AAU8MR73</accession>
<dbReference type="EMBL" id="CP159925">
    <property type="protein sequence ID" value="XCO74763.1"/>
    <property type="molecule type" value="Genomic_DNA"/>
</dbReference>
<reference evidence="2" key="1">
    <citation type="submission" date="2024-06" db="EMBL/GenBank/DDBJ databases">
        <authorList>
            <person name="Li S."/>
        </authorList>
    </citation>
    <scope>NUCLEOTIDE SEQUENCE</scope>
    <source>
        <strain evidence="2">SR10</strain>
    </source>
</reference>